<feature type="signal peptide" evidence="1">
    <location>
        <begin position="1"/>
        <end position="25"/>
    </location>
</feature>
<gene>
    <name evidence="2" type="ORF">SAMN02949497_3226</name>
</gene>
<reference evidence="2 3" key="1">
    <citation type="submission" date="2016-12" db="EMBL/GenBank/DDBJ databases">
        <authorList>
            <person name="Song W.-J."/>
            <person name="Kurnit D.M."/>
        </authorList>
    </citation>
    <scope>NUCLEOTIDE SEQUENCE [LARGE SCALE GENOMIC DNA]</scope>
    <source>
        <strain evidence="2 3">175</strain>
    </source>
</reference>
<keyword evidence="3" id="KW-1185">Reference proteome</keyword>
<evidence type="ECO:0008006" key="4">
    <source>
        <dbReference type="Google" id="ProtNLM"/>
    </source>
</evidence>
<dbReference type="OrthoDB" id="5572435at2"/>
<dbReference type="Proteomes" id="UP000192923">
    <property type="component" value="Unassembled WGS sequence"/>
</dbReference>
<dbReference type="AlphaFoldDB" id="A0A1Y6CZT2"/>
<protein>
    <recommendedName>
        <fullName evidence="4">Small secreted protein</fullName>
    </recommendedName>
</protein>
<dbReference type="RefSeq" id="WP_085214423.1">
    <property type="nucleotide sequence ID" value="NZ_FXAM01000001.1"/>
</dbReference>
<evidence type="ECO:0000313" key="2">
    <source>
        <dbReference type="EMBL" id="SMF95851.1"/>
    </source>
</evidence>
<dbReference type="STRING" id="1760988.SAMN02949497_3226"/>
<keyword evidence="1" id="KW-0732">Signal</keyword>
<accession>A0A1Y6CZT2</accession>
<proteinExistence type="predicted"/>
<dbReference type="EMBL" id="FXAM01000001">
    <property type="protein sequence ID" value="SMF95851.1"/>
    <property type="molecule type" value="Genomic_DNA"/>
</dbReference>
<organism evidence="2 3">
    <name type="scientific">Methylomagnum ishizawai</name>
    <dbReference type="NCBI Taxonomy" id="1760988"/>
    <lineage>
        <taxon>Bacteria</taxon>
        <taxon>Pseudomonadati</taxon>
        <taxon>Pseudomonadota</taxon>
        <taxon>Gammaproteobacteria</taxon>
        <taxon>Methylococcales</taxon>
        <taxon>Methylococcaceae</taxon>
        <taxon>Methylomagnum</taxon>
    </lineage>
</organism>
<evidence type="ECO:0000313" key="3">
    <source>
        <dbReference type="Proteomes" id="UP000192923"/>
    </source>
</evidence>
<name>A0A1Y6CZT2_9GAMM</name>
<sequence length="122" mass="12305">MKIKNLTKVLGAFVLTSIMSGSVFAAESAGGVAAAFDDLVKNATAAADSAKAGDKDGCLNGAKAAKQDYKQLTGAATGKAMQDTITKLSQGKDLCSEGKVAEAAPILAEVAATLAKLRSELK</sequence>
<feature type="chain" id="PRO_5012079818" description="Small secreted protein" evidence="1">
    <location>
        <begin position="26"/>
        <end position="122"/>
    </location>
</feature>
<evidence type="ECO:0000256" key="1">
    <source>
        <dbReference type="SAM" id="SignalP"/>
    </source>
</evidence>